<organism evidence="2 3">
    <name type="scientific">Oncorhynchus mykiss</name>
    <name type="common">Rainbow trout</name>
    <name type="synonym">Salmo gairdneri</name>
    <dbReference type="NCBI Taxonomy" id="8022"/>
    <lineage>
        <taxon>Eukaryota</taxon>
        <taxon>Metazoa</taxon>
        <taxon>Chordata</taxon>
        <taxon>Craniata</taxon>
        <taxon>Vertebrata</taxon>
        <taxon>Euteleostomi</taxon>
        <taxon>Actinopterygii</taxon>
        <taxon>Neopterygii</taxon>
        <taxon>Teleostei</taxon>
        <taxon>Protacanthopterygii</taxon>
        <taxon>Salmoniformes</taxon>
        <taxon>Salmonidae</taxon>
        <taxon>Salmoninae</taxon>
        <taxon>Oncorhynchus</taxon>
    </lineage>
</organism>
<evidence type="ECO:0000259" key="1">
    <source>
        <dbReference type="PROSITE" id="PS50927"/>
    </source>
</evidence>
<reference evidence="2" key="1">
    <citation type="submission" date="2020-07" db="EMBL/GenBank/DDBJ databases">
        <title>A long reads based de novo assembly of the rainbow trout Arlee double haploid line genome.</title>
        <authorList>
            <person name="Gao G."/>
            <person name="Palti Y."/>
        </authorList>
    </citation>
    <scope>NUCLEOTIDE SEQUENCE [LARGE SCALE GENOMIC DNA]</scope>
</reference>
<dbReference type="SUPFAM" id="SSF51110">
    <property type="entry name" value="alpha-D-mannose-specific plant lectins"/>
    <property type="match status" value="1"/>
</dbReference>
<dbReference type="InterPro" id="IPR036426">
    <property type="entry name" value="Bulb-type_lectin_dom_sf"/>
</dbReference>
<accession>A0A8K9X3E4</accession>
<evidence type="ECO:0000313" key="3">
    <source>
        <dbReference type="Proteomes" id="UP000694395"/>
    </source>
</evidence>
<sequence>MSRNYMSKYDEMRKGDIIWSNNKEYKAVFQDGNFVIYGWRQMWSSDTAGQCDAYRLCMQDDCNFVMYKRDNKMMWQTKSQGQGFKMCRMYLRNDGNLVVEKDGEEMVIKEDDYSHSVP</sequence>
<dbReference type="Ensembl" id="ENSOMYT00000156557.1">
    <property type="protein sequence ID" value="ENSOMYP00000127100.1"/>
    <property type="gene ID" value="ENSOMYG00000065814.1"/>
</dbReference>
<reference evidence="2" key="3">
    <citation type="submission" date="2025-09" db="UniProtKB">
        <authorList>
            <consortium name="Ensembl"/>
        </authorList>
    </citation>
    <scope>IDENTIFICATION</scope>
</reference>
<dbReference type="Proteomes" id="UP000694395">
    <property type="component" value="Chromosome 8"/>
</dbReference>
<dbReference type="PROSITE" id="PS50927">
    <property type="entry name" value="BULB_LECTIN"/>
    <property type="match status" value="1"/>
</dbReference>
<dbReference type="Gene3D" id="2.90.10.10">
    <property type="entry name" value="Bulb-type lectin domain"/>
    <property type="match status" value="2"/>
</dbReference>
<keyword evidence="3" id="KW-1185">Reference proteome</keyword>
<dbReference type="GeneTree" id="ENSGT00390000004989"/>
<proteinExistence type="predicted"/>
<protein>
    <recommendedName>
        <fullName evidence="1">Bulb-type lectin domain-containing protein</fullName>
    </recommendedName>
</protein>
<reference evidence="2" key="2">
    <citation type="submission" date="2025-08" db="UniProtKB">
        <authorList>
            <consortium name="Ensembl"/>
        </authorList>
    </citation>
    <scope>IDENTIFICATION</scope>
</reference>
<dbReference type="AlphaFoldDB" id="A0A8K9X3E4"/>
<dbReference type="InterPro" id="IPR001480">
    <property type="entry name" value="Bulb-type_lectin_dom"/>
</dbReference>
<feature type="domain" description="Bulb-type lectin" evidence="1">
    <location>
        <begin position="3"/>
        <end position="112"/>
    </location>
</feature>
<evidence type="ECO:0000313" key="2">
    <source>
        <dbReference type="Ensembl" id="ENSOMYP00000127100.1"/>
    </source>
</evidence>
<name>A0A8K9X3E4_ONCMY</name>